<dbReference type="EMBL" id="CP034941">
    <property type="protein sequence ID" value="QAY21524.1"/>
    <property type="molecule type" value="Genomic_DNA"/>
</dbReference>
<evidence type="ECO:0000313" key="1">
    <source>
        <dbReference type="EMBL" id="QAY21524.1"/>
    </source>
</evidence>
<keyword evidence="1" id="KW-0614">Plasmid</keyword>
<dbReference type="Proteomes" id="UP000293073">
    <property type="component" value="Plasmid megaplasmid"/>
</dbReference>
<gene>
    <name evidence="1" type="ORF">EO776_16165</name>
</gene>
<dbReference type="RefSeq" id="WP_094520166.1">
    <property type="nucleotide sequence ID" value="NZ_CP034941.1"/>
</dbReference>
<reference evidence="2" key="1">
    <citation type="submission" date="2019-01" db="EMBL/GenBank/DDBJ databases">
        <title>Complete genome of Halorubrum ezzemoulense strain FB21.</title>
        <authorList>
            <person name="Feng Y."/>
            <person name="Louyakis A.S."/>
            <person name="Papke R.T."/>
            <person name="Gogarten J.P."/>
        </authorList>
    </citation>
    <scope>NUCLEOTIDE SEQUENCE [LARGE SCALE GENOMIC DNA]</scope>
    <source>
        <strain evidence="2">Fb21</strain>
        <plasmid evidence="2">megaPlasmid</plasmid>
    </source>
</reference>
<name>A0A256KM63_HALEZ</name>
<proteinExistence type="predicted"/>
<sequence length="244" mass="23817">MRVRVSVGHAVFGVAFAATVLSGTAAAHGGAGSTGAAGVLIVVGATVMGGLVAGLSGLWYDRWLPTIPVWAPFAVGGLLVVLGGSLFLSTATTVGTDPAGLLVATLAGGAGVGFAVTGDDWGCSCDADALSTAVFGHRFVEGLVLGIVLDAANGLAVVAGAVVVGHAAVELAVIGRYYRRVDRLRRGFAAIAVITLGFVVGAAAGTTLLSAVPDVLEGAVLAAAGGVLLALGVSEWQKTGLNAG</sequence>
<geneLocation type="plasmid" evidence="2">
    <name>megaPlasmid</name>
</geneLocation>
<protein>
    <submittedName>
        <fullName evidence="1">Uncharacterized protein</fullName>
    </submittedName>
</protein>
<dbReference type="KEGG" id="hezz:EO776_16165"/>
<dbReference type="AlphaFoldDB" id="A0A256KM63"/>
<evidence type="ECO:0000313" key="2">
    <source>
        <dbReference type="Proteomes" id="UP000293073"/>
    </source>
</evidence>
<dbReference type="GeneID" id="301361382"/>
<accession>A0A256KM63</accession>
<organism evidence="1 2">
    <name type="scientific">Halorubrum ezzemoulense</name>
    <name type="common">Halorubrum chaoviator</name>
    <dbReference type="NCBI Taxonomy" id="337243"/>
    <lineage>
        <taxon>Archaea</taxon>
        <taxon>Methanobacteriati</taxon>
        <taxon>Methanobacteriota</taxon>
        <taxon>Stenosarchaea group</taxon>
        <taxon>Halobacteria</taxon>
        <taxon>Halobacteriales</taxon>
        <taxon>Haloferacaceae</taxon>
        <taxon>Halorubrum</taxon>
    </lineage>
</organism>